<organism evidence="2 3">
    <name type="scientific">Funneliformis geosporum</name>
    <dbReference type="NCBI Taxonomy" id="1117311"/>
    <lineage>
        <taxon>Eukaryota</taxon>
        <taxon>Fungi</taxon>
        <taxon>Fungi incertae sedis</taxon>
        <taxon>Mucoromycota</taxon>
        <taxon>Glomeromycotina</taxon>
        <taxon>Glomeromycetes</taxon>
        <taxon>Glomerales</taxon>
        <taxon>Glomeraceae</taxon>
        <taxon>Funneliformis</taxon>
    </lineage>
</organism>
<dbReference type="Gene3D" id="3.90.228.10">
    <property type="match status" value="1"/>
</dbReference>
<dbReference type="SUPFAM" id="SSF54236">
    <property type="entry name" value="Ubiquitin-like"/>
    <property type="match status" value="1"/>
</dbReference>
<accession>A0A9W4SDJ7</accession>
<dbReference type="InterPro" id="IPR019956">
    <property type="entry name" value="Ubiquitin_dom"/>
</dbReference>
<evidence type="ECO:0000259" key="1">
    <source>
        <dbReference type="PROSITE" id="PS50053"/>
    </source>
</evidence>
<evidence type="ECO:0000313" key="3">
    <source>
        <dbReference type="Proteomes" id="UP001153678"/>
    </source>
</evidence>
<protein>
    <submittedName>
        <fullName evidence="2">15921_t:CDS:1</fullName>
    </submittedName>
</protein>
<dbReference type="Pfam" id="PF00240">
    <property type="entry name" value="ubiquitin"/>
    <property type="match status" value="1"/>
</dbReference>
<dbReference type="OrthoDB" id="428577at2759"/>
<evidence type="ECO:0000313" key="2">
    <source>
        <dbReference type="EMBL" id="CAI2164655.1"/>
    </source>
</evidence>
<gene>
    <name evidence="2" type="ORF">FWILDA_LOCUS1676</name>
</gene>
<reference evidence="2" key="1">
    <citation type="submission" date="2022-08" db="EMBL/GenBank/DDBJ databases">
        <authorList>
            <person name="Kallberg Y."/>
            <person name="Tangrot J."/>
            <person name="Rosling A."/>
        </authorList>
    </citation>
    <scope>NUCLEOTIDE SEQUENCE</scope>
    <source>
        <strain evidence="2">Wild A</strain>
    </source>
</reference>
<dbReference type="EMBL" id="CAMKVN010000169">
    <property type="protein sequence ID" value="CAI2164655.1"/>
    <property type="molecule type" value="Genomic_DNA"/>
</dbReference>
<dbReference type="SMART" id="SM00213">
    <property type="entry name" value="UBQ"/>
    <property type="match status" value="1"/>
</dbReference>
<dbReference type="PANTHER" id="PTHR36649:SF28">
    <property type="entry name" value="UBIQUITIN-LIKE DOMAIN-CONTAINING PROTEIN"/>
    <property type="match status" value="1"/>
</dbReference>
<feature type="domain" description="Ubiquitin-like" evidence="1">
    <location>
        <begin position="91"/>
        <end position="166"/>
    </location>
</feature>
<dbReference type="PROSITE" id="PS50053">
    <property type="entry name" value="UBIQUITIN_2"/>
    <property type="match status" value="1"/>
</dbReference>
<dbReference type="InterPro" id="IPR029071">
    <property type="entry name" value="Ubiquitin-like_domsf"/>
</dbReference>
<dbReference type="PRINTS" id="PR00348">
    <property type="entry name" value="UBIQUITIN"/>
</dbReference>
<dbReference type="PANTHER" id="PTHR36649">
    <property type="entry name" value="UBIQUITIN-LIKE DOMAIN-CONTAINING PROTEIN"/>
    <property type="match status" value="1"/>
</dbReference>
<dbReference type="AlphaFoldDB" id="A0A9W4SDJ7"/>
<dbReference type="Gene3D" id="3.10.20.90">
    <property type="entry name" value="Phosphatidylinositol 3-kinase Catalytic Subunit, Chain A, domain 1"/>
    <property type="match status" value="1"/>
</dbReference>
<dbReference type="SUPFAM" id="SSF56399">
    <property type="entry name" value="ADP-ribosylation"/>
    <property type="match status" value="1"/>
</dbReference>
<dbReference type="FunFam" id="3.10.20.90:FF:000205">
    <property type="entry name" value="2'-5'-oligoadenylate synthase-like protein 2"/>
    <property type="match status" value="1"/>
</dbReference>
<sequence>MSNPLLASALSAVTEQKIVTYDDYVKSLHDNNVYYAELDQKSLHQSHLVGGKVPNDKASIYQPYFGCKLPKIPKIEKNFELGGLNKLDEGGQIFVILLNGKTATLKVKFTMTIYQFKLLIQDKQDIPPNYIRLIFAGKQLEDGRTLGSYNIQNSSTIYLLMRLDGGSPTLLYLLPNHLAPEFDYDFTNKNDNGKTFVRGKFEYKRPCGWKRIALNVLDKYENDIWLGVEGRKSSTSSVQNEWPVSYHGTAKHNCKSIAEEGYDLCKCKRFVFGYGIYSTPDIDVASSYATKFIHEGDTYKVVFQNRVNPNNLVRVTKEETGFGEYWISSSGADLRPYGICIKKI</sequence>
<dbReference type="InterPro" id="IPR000626">
    <property type="entry name" value="Ubiquitin-like_dom"/>
</dbReference>
<name>A0A9W4SDJ7_9GLOM</name>
<keyword evidence="3" id="KW-1185">Reference proteome</keyword>
<dbReference type="Proteomes" id="UP001153678">
    <property type="component" value="Unassembled WGS sequence"/>
</dbReference>
<proteinExistence type="predicted"/>
<comment type="caution">
    <text evidence="2">The sequence shown here is derived from an EMBL/GenBank/DDBJ whole genome shotgun (WGS) entry which is preliminary data.</text>
</comment>